<evidence type="ECO:0000313" key="3">
    <source>
        <dbReference type="Proteomes" id="UP001597045"/>
    </source>
</evidence>
<organism evidence="2 3">
    <name type="scientific">Kibdelosporangium lantanae</name>
    <dbReference type="NCBI Taxonomy" id="1497396"/>
    <lineage>
        <taxon>Bacteria</taxon>
        <taxon>Bacillati</taxon>
        <taxon>Actinomycetota</taxon>
        <taxon>Actinomycetes</taxon>
        <taxon>Pseudonocardiales</taxon>
        <taxon>Pseudonocardiaceae</taxon>
        <taxon>Kibdelosporangium</taxon>
    </lineage>
</organism>
<sequence>MSTTTDLTGDQPVPEDARGTDQQDTTSQNEDHKSDNEEHEHNDQCMPPGCW</sequence>
<proteinExistence type="predicted"/>
<gene>
    <name evidence="2" type="ORF">ACFQ1S_19830</name>
</gene>
<reference evidence="3" key="1">
    <citation type="journal article" date="2019" name="Int. J. Syst. Evol. Microbiol.">
        <title>The Global Catalogue of Microorganisms (GCM) 10K type strain sequencing project: providing services to taxonomists for standard genome sequencing and annotation.</title>
        <authorList>
            <consortium name="The Broad Institute Genomics Platform"/>
            <consortium name="The Broad Institute Genome Sequencing Center for Infectious Disease"/>
            <person name="Wu L."/>
            <person name="Ma J."/>
        </authorList>
    </citation>
    <scope>NUCLEOTIDE SEQUENCE [LARGE SCALE GENOMIC DNA]</scope>
    <source>
        <strain evidence="3">JCM 31486</strain>
    </source>
</reference>
<comment type="caution">
    <text evidence="2">The sequence shown here is derived from an EMBL/GenBank/DDBJ whole genome shotgun (WGS) entry which is preliminary data.</text>
</comment>
<feature type="compositionally biased region" description="Basic and acidic residues" evidence="1">
    <location>
        <begin position="29"/>
        <end position="43"/>
    </location>
</feature>
<feature type="region of interest" description="Disordered" evidence="1">
    <location>
        <begin position="1"/>
        <end position="51"/>
    </location>
</feature>
<protein>
    <submittedName>
        <fullName evidence="2">Uncharacterized protein</fullName>
    </submittedName>
</protein>
<evidence type="ECO:0000313" key="2">
    <source>
        <dbReference type="EMBL" id="MFD1047625.1"/>
    </source>
</evidence>
<dbReference type="Proteomes" id="UP001597045">
    <property type="component" value="Unassembled WGS sequence"/>
</dbReference>
<accession>A0ABW3MA41</accession>
<evidence type="ECO:0000256" key="1">
    <source>
        <dbReference type="SAM" id="MobiDB-lite"/>
    </source>
</evidence>
<dbReference type="EMBL" id="JBHTIS010001171">
    <property type="protein sequence ID" value="MFD1047625.1"/>
    <property type="molecule type" value="Genomic_DNA"/>
</dbReference>
<keyword evidence="3" id="KW-1185">Reference proteome</keyword>
<name>A0ABW3MA41_9PSEU</name>